<feature type="compositionally biased region" description="Basic residues" evidence="1">
    <location>
        <begin position="269"/>
        <end position="282"/>
    </location>
</feature>
<dbReference type="Proteomes" id="UP000076532">
    <property type="component" value="Unassembled WGS sequence"/>
</dbReference>
<sequence>MPRPRHHAHSRLTWPWHRSVSLAISLLGAFVNFAFAVQLLSAYRSLKWQTETEWEGAERPWRRDGVQLLWGLLSAYFAAAASVCVVGFIGITKNIPVYVRFYRDYSIADFAFTSFFTTLAAYAAFTAPTLRAILCEELARQPDFMREMEAGVGLALSLENCEGWVERAVLAGAAGMVVVIVGRLHCLIALCAYHRHMRAALNASSSSSLPMHMHPTQPQQQIYVLPQQTPTTDEMVVYQAVPLSALSPQQSAALTRAWISRAPADQAPHHGRRHSNAHRRHGSRDGSLTGKICLPVAPQEGLLPAYDSVKA</sequence>
<evidence type="ECO:0000313" key="3">
    <source>
        <dbReference type="EMBL" id="KZP13503.1"/>
    </source>
</evidence>
<keyword evidence="4" id="KW-1185">Reference proteome</keyword>
<keyword evidence="2" id="KW-1133">Transmembrane helix</keyword>
<name>A0A166CC07_9AGAM</name>
<protein>
    <submittedName>
        <fullName evidence="3">Uncharacterized protein</fullName>
    </submittedName>
</protein>
<keyword evidence="2" id="KW-0812">Transmembrane</keyword>
<feature type="transmembrane region" description="Helical" evidence="2">
    <location>
        <begin position="68"/>
        <end position="92"/>
    </location>
</feature>
<proteinExistence type="predicted"/>
<organism evidence="3 4">
    <name type="scientific">Athelia psychrophila</name>
    <dbReference type="NCBI Taxonomy" id="1759441"/>
    <lineage>
        <taxon>Eukaryota</taxon>
        <taxon>Fungi</taxon>
        <taxon>Dikarya</taxon>
        <taxon>Basidiomycota</taxon>
        <taxon>Agaricomycotina</taxon>
        <taxon>Agaricomycetes</taxon>
        <taxon>Agaricomycetidae</taxon>
        <taxon>Atheliales</taxon>
        <taxon>Atheliaceae</taxon>
        <taxon>Athelia</taxon>
    </lineage>
</organism>
<keyword evidence="2" id="KW-0472">Membrane</keyword>
<accession>A0A166CC07</accession>
<evidence type="ECO:0000256" key="1">
    <source>
        <dbReference type="SAM" id="MobiDB-lite"/>
    </source>
</evidence>
<dbReference type="AlphaFoldDB" id="A0A166CC07"/>
<feature type="transmembrane region" description="Helical" evidence="2">
    <location>
        <begin position="104"/>
        <end position="125"/>
    </location>
</feature>
<dbReference type="OrthoDB" id="2355659at2759"/>
<feature type="transmembrane region" description="Helical" evidence="2">
    <location>
        <begin position="20"/>
        <end position="40"/>
    </location>
</feature>
<reference evidence="3 4" key="1">
    <citation type="journal article" date="2016" name="Mol. Biol. Evol.">
        <title>Comparative Genomics of Early-Diverging Mushroom-Forming Fungi Provides Insights into the Origins of Lignocellulose Decay Capabilities.</title>
        <authorList>
            <person name="Nagy L.G."/>
            <person name="Riley R."/>
            <person name="Tritt A."/>
            <person name="Adam C."/>
            <person name="Daum C."/>
            <person name="Floudas D."/>
            <person name="Sun H."/>
            <person name="Yadav J.S."/>
            <person name="Pangilinan J."/>
            <person name="Larsson K.H."/>
            <person name="Matsuura K."/>
            <person name="Barry K."/>
            <person name="Labutti K."/>
            <person name="Kuo R."/>
            <person name="Ohm R.A."/>
            <person name="Bhattacharya S.S."/>
            <person name="Shirouzu T."/>
            <person name="Yoshinaga Y."/>
            <person name="Martin F.M."/>
            <person name="Grigoriev I.V."/>
            <person name="Hibbett D.S."/>
        </authorList>
    </citation>
    <scope>NUCLEOTIDE SEQUENCE [LARGE SCALE GENOMIC DNA]</scope>
    <source>
        <strain evidence="3 4">CBS 109695</strain>
    </source>
</reference>
<evidence type="ECO:0000256" key="2">
    <source>
        <dbReference type="SAM" id="Phobius"/>
    </source>
</evidence>
<dbReference type="EMBL" id="KV417632">
    <property type="protein sequence ID" value="KZP13503.1"/>
    <property type="molecule type" value="Genomic_DNA"/>
</dbReference>
<feature type="region of interest" description="Disordered" evidence="1">
    <location>
        <begin position="264"/>
        <end position="291"/>
    </location>
</feature>
<evidence type="ECO:0000313" key="4">
    <source>
        <dbReference type="Proteomes" id="UP000076532"/>
    </source>
</evidence>
<feature type="transmembrane region" description="Helical" evidence="2">
    <location>
        <begin position="168"/>
        <end position="193"/>
    </location>
</feature>
<gene>
    <name evidence="3" type="ORF">FIBSPDRAFT_753422</name>
</gene>